<gene>
    <name evidence="2" type="ORF">LSAT_V11C200100160</name>
</gene>
<feature type="compositionally biased region" description="Low complexity" evidence="1">
    <location>
        <begin position="203"/>
        <end position="217"/>
    </location>
</feature>
<dbReference type="AlphaFoldDB" id="A0A9R1WJI9"/>
<feature type="compositionally biased region" description="Low complexity" evidence="1">
    <location>
        <begin position="240"/>
        <end position="257"/>
    </location>
</feature>
<feature type="compositionally biased region" description="Basic and acidic residues" evidence="1">
    <location>
        <begin position="306"/>
        <end position="315"/>
    </location>
</feature>
<accession>A0A9R1WJI9</accession>
<dbReference type="PANTHER" id="PTHR33929:SF15">
    <property type="entry name" value="MEMBRANE-ASSOCIATED KINASE REGULATOR 2_5"/>
    <property type="match status" value="1"/>
</dbReference>
<dbReference type="Gramene" id="rna-gnl|WGS:NBSK|LSAT_2X133481_mrna">
    <property type="protein sequence ID" value="cds-PLY68460.1"/>
    <property type="gene ID" value="gene-LSAT_2X133481"/>
</dbReference>
<dbReference type="InterPro" id="IPR039619">
    <property type="entry name" value="MAKR2/5"/>
</dbReference>
<protein>
    <recommendedName>
        <fullName evidence="4">Membrane-associated kinase regulator 5</fullName>
    </recommendedName>
</protein>
<organism evidence="2 3">
    <name type="scientific">Lactuca sativa</name>
    <name type="common">Garden lettuce</name>
    <dbReference type="NCBI Taxonomy" id="4236"/>
    <lineage>
        <taxon>Eukaryota</taxon>
        <taxon>Viridiplantae</taxon>
        <taxon>Streptophyta</taxon>
        <taxon>Embryophyta</taxon>
        <taxon>Tracheophyta</taxon>
        <taxon>Spermatophyta</taxon>
        <taxon>Magnoliopsida</taxon>
        <taxon>eudicotyledons</taxon>
        <taxon>Gunneridae</taxon>
        <taxon>Pentapetalae</taxon>
        <taxon>asterids</taxon>
        <taxon>campanulids</taxon>
        <taxon>Asterales</taxon>
        <taxon>Asteraceae</taxon>
        <taxon>Cichorioideae</taxon>
        <taxon>Cichorieae</taxon>
        <taxon>Lactucinae</taxon>
        <taxon>Lactuca</taxon>
    </lineage>
</organism>
<dbReference type="Proteomes" id="UP000235145">
    <property type="component" value="Unassembled WGS sequence"/>
</dbReference>
<dbReference type="OrthoDB" id="689803at2759"/>
<evidence type="ECO:0000256" key="1">
    <source>
        <dbReference type="SAM" id="MobiDB-lite"/>
    </source>
</evidence>
<comment type="caution">
    <text evidence="2">The sequence shown here is derived from an EMBL/GenBank/DDBJ whole genome shotgun (WGS) entry which is preliminary data.</text>
</comment>
<proteinExistence type="predicted"/>
<dbReference type="GO" id="GO:0016020">
    <property type="term" value="C:membrane"/>
    <property type="evidence" value="ECO:0000318"/>
    <property type="project" value="GO_Central"/>
</dbReference>
<feature type="compositionally biased region" description="Basic and acidic residues" evidence="1">
    <location>
        <begin position="218"/>
        <end position="232"/>
    </location>
</feature>
<evidence type="ECO:0008006" key="4">
    <source>
        <dbReference type="Google" id="ProtNLM"/>
    </source>
</evidence>
<dbReference type="GO" id="GO:0005886">
    <property type="term" value="C:plasma membrane"/>
    <property type="evidence" value="ECO:0007669"/>
    <property type="project" value="InterPro"/>
</dbReference>
<evidence type="ECO:0000313" key="2">
    <source>
        <dbReference type="EMBL" id="KAJ0223932.1"/>
    </source>
</evidence>
<evidence type="ECO:0000313" key="3">
    <source>
        <dbReference type="Proteomes" id="UP000235145"/>
    </source>
</evidence>
<keyword evidence="3" id="KW-1185">Reference proteome</keyword>
<name>A0A9R1WJI9_LACSA</name>
<sequence>MDVFSLLKFWRNAGVGDPISAGDFDITDDEGSFFDLVFTNPNNLEDQECGESPSVNVISGFHSDHYQQFSKLGGADSKSNHTYSSPHAVFFNNKRKILPLDSSNTKTPRSPFRGLMLGFQNNKTKLDKKEMKCEIEEVTISSLLKRDNSFRNKLRSEKFLDHDQMSSKRFSKDVVHKYLNLIKPLYIKVSKKSNDKVKSPDQTSFPSSSPATAPVFSPRKEEKPSGRTVFKEVRKHLGKSRSSSSSSATIKSIPSPASRKDDSALQQQDGIQSAILHCKRSYNSPSQGCNVLSRSGSAPSHGPRISIDEEKRSSI</sequence>
<feature type="region of interest" description="Disordered" evidence="1">
    <location>
        <begin position="192"/>
        <end position="315"/>
    </location>
</feature>
<reference evidence="2 3" key="1">
    <citation type="journal article" date="2017" name="Nat. Commun.">
        <title>Genome assembly with in vitro proximity ligation data and whole-genome triplication in lettuce.</title>
        <authorList>
            <person name="Reyes-Chin-Wo S."/>
            <person name="Wang Z."/>
            <person name="Yang X."/>
            <person name="Kozik A."/>
            <person name="Arikit S."/>
            <person name="Song C."/>
            <person name="Xia L."/>
            <person name="Froenicke L."/>
            <person name="Lavelle D.O."/>
            <person name="Truco M.J."/>
            <person name="Xia R."/>
            <person name="Zhu S."/>
            <person name="Xu C."/>
            <person name="Xu H."/>
            <person name="Xu X."/>
            <person name="Cox K."/>
            <person name="Korf I."/>
            <person name="Meyers B.C."/>
            <person name="Michelmore R.W."/>
        </authorList>
    </citation>
    <scope>NUCLEOTIDE SEQUENCE [LARGE SCALE GENOMIC DNA]</scope>
    <source>
        <strain evidence="3">cv. Salinas</strain>
        <tissue evidence="2">Seedlings</tissue>
    </source>
</reference>
<feature type="compositionally biased region" description="Polar residues" evidence="1">
    <location>
        <begin position="281"/>
        <end position="298"/>
    </location>
</feature>
<dbReference type="EMBL" id="NBSK02000002">
    <property type="protein sequence ID" value="KAJ0223932.1"/>
    <property type="molecule type" value="Genomic_DNA"/>
</dbReference>
<dbReference type="PANTHER" id="PTHR33929">
    <property type="entry name" value="MEMBRANE-ASSOCIATED KINASE REGULATOR 2-RELATED"/>
    <property type="match status" value="1"/>
</dbReference>